<evidence type="ECO:0000256" key="4">
    <source>
        <dbReference type="ARBA" id="ARBA00022723"/>
    </source>
</evidence>
<dbReference type="SUPFAM" id="SSF53067">
    <property type="entry name" value="Actin-like ATPase domain"/>
    <property type="match status" value="1"/>
</dbReference>
<evidence type="ECO:0000256" key="5">
    <source>
        <dbReference type="ARBA" id="ARBA00023004"/>
    </source>
</evidence>
<dbReference type="NCBIfam" id="TIGR03723">
    <property type="entry name" value="T6A_TsaD_YgjD"/>
    <property type="match status" value="1"/>
</dbReference>
<name>A0A345DNK5_9MOLU</name>
<accession>A0A345DNK5</accession>
<dbReference type="CDD" id="cd24133">
    <property type="entry name" value="ASKHA_NBD_TsaD_bac"/>
    <property type="match status" value="1"/>
</dbReference>
<keyword evidence="10" id="KW-0255">Endonuclease</keyword>
<dbReference type="EC" id="2.3.1.234" evidence="8"/>
<dbReference type="FunFam" id="3.30.420.40:FF:000012">
    <property type="entry name" value="tRNA N6-adenosine threonylcarbamoyltransferase"/>
    <property type="match status" value="1"/>
</dbReference>
<keyword evidence="10" id="KW-0540">Nuclease</keyword>
<sequence>MDEMVILAIETSCDETSIAIFKNGKILANIISSQIKEHTKYGGVVLELASRLHLKNFSYVLLEALQKANIHITELQYIAYTAKPGLIGALHIGKTIAETLSNYLEIPILPLNHLYGHIYASAIDNDFLFPLLAVLVSGGHTQLILMKKHLNFEILGSTLDDAIGECYDKVARMLDLGYPGGPVIDKLAATGTTTQYRLPLPLNDQSYNFSFSGLKSAVANLIAKEQRNTKINLYNFCATFQKTCVDIIMRKTKLAIKNFQPQMVTLVGGVSANSALRAAILNLATPNLKIVIPKLEYCTDNAAMIARLAAQELLENNIKGD</sequence>
<feature type="binding site" evidence="8">
    <location>
        <begin position="135"/>
        <end position="139"/>
    </location>
    <ligand>
        <name>substrate</name>
    </ligand>
</feature>
<keyword evidence="11" id="KW-1185">Reference proteome</keyword>
<gene>
    <name evidence="8" type="primary">tsaD</name>
    <name evidence="10" type="ORF">SDAV_00810</name>
</gene>
<evidence type="ECO:0000256" key="1">
    <source>
        <dbReference type="ARBA" id="ARBA00022490"/>
    </source>
</evidence>
<feature type="domain" description="Gcp-like" evidence="9">
    <location>
        <begin position="25"/>
        <end position="306"/>
    </location>
</feature>
<dbReference type="InterPro" id="IPR043129">
    <property type="entry name" value="ATPase_NBD"/>
</dbReference>
<feature type="binding site" evidence="8">
    <location>
        <position position="168"/>
    </location>
    <ligand>
        <name>substrate</name>
    </ligand>
</feature>
<dbReference type="Pfam" id="PF00814">
    <property type="entry name" value="TsaD"/>
    <property type="match status" value="1"/>
</dbReference>
<dbReference type="GO" id="GO:0005737">
    <property type="term" value="C:cytoplasm"/>
    <property type="evidence" value="ECO:0007669"/>
    <property type="project" value="UniProtKB-SubCell"/>
</dbReference>
<evidence type="ECO:0000313" key="11">
    <source>
        <dbReference type="Proteomes" id="UP000253689"/>
    </source>
</evidence>
<keyword evidence="6 8" id="KW-0012">Acyltransferase</keyword>
<keyword evidence="10" id="KW-0378">Hydrolase</keyword>
<feature type="binding site" evidence="8">
    <location>
        <position position="300"/>
    </location>
    <ligand>
        <name>Fe cation</name>
        <dbReference type="ChEBI" id="CHEBI:24875"/>
    </ligand>
</feature>
<keyword evidence="2 8" id="KW-0808">Transferase</keyword>
<keyword evidence="5 8" id="KW-0408">Iron</keyword>
<dbReference type="PRINTS" id="PR00789">
    <property type="entry name" value="OSIALOPTASE"/>
</dbReference>
<dbReference type="GO" id="GO:0061711">
    <property type="term" value="F:tRNA N(6)-L-threonylcarbamoyladenine synthase activity"/>
    <property type="evidence" value="ECO:0007669"/>
    <property type="project" value="UniProtKB-EC"/>
</dbReference>
<comment type="function">
    <text evidence="8">Required for the formation of a threonylcarbamoyl group on adenosine at position 37 (t(6)A37) in tRNAs that read codons beginning with adenine. Is involved in the transfer of the threonylcarbamoyl moiety of threonylcarbamoyl-AMP (TC-AMP) to the N6 group of A37, together with TsaE and TsaB. TsaD likely plays a direct catalytic role in this reaction.</text>
</comment>
<dbReference type="EMBL" id="CP031088">
    <property type="protein sequence ID" value="AXF95793.1"/>
    <property type="molecule type" value="Genomic_DNA"/>
</dbReference>
<evidence type="ECO:0000259" key="9">
    <source>
        <dbReference type="Pfam" id="PF00814"/>
    </source>
</evidence>
<evidence type="ECO:0000313" key="10">
    <source>
        <dbReference type="EMBL" id="AXF95793.1"/>
    </source>
</evidence>
<dbReference type="FunFam" id="3.30.420.40:FF:000040">
    <property type="entry name" value="tRNA N6-adenosine threonylcarbamoyltransferase"/>
    <property type="match status" value="1"/>
</dbReference>
<dbReference type="Proteomes" id="UP000253689">
    <property type="component" value="Chromosome"/>
</dbReference>
<dbReference type="InterPro" id="IPR017861">
    <property type="entry name" value="KAE1/TsaD"/>
</dbReference>
<organism evidence="10 11">
    <name type="scientific">Spiroplasma phoeniceum P40</name>
    <dbReference type="NCBI Taxonomy" id="1276259"/>
    <lineage>
        <taxon>Bacteria</taxon>
        <taxon>Bacillati</taxon>
        <taxon>Mycoplasmatota</taxon>
        <taxon>Mollicutes</taxon>
        <taxon>Entomoplasmatales</taxon>
        <taxon>Spiroplasmataceae</taxon>
        <taxon>Spiroplasma</taxon>
    </lineage>
</organism>
<comment type="subcellular location">
    <subcellularLocation>
        <location evidence="8">Cytoplasm</location>
    </subcellularLocation>
</comment>
<dbReference type="AlphaFoldDB" id="A0A345DNK5"/>
<evidence type="ECO:0000256" key="7">
    <source>
        <dbReference type="ARBA" id="ARBA00048117"/>
    </source>
</evidence>
<keyword evidence="10" id="KW-0238">DNA-binding</keyword>
<keyword evidence="4 8" id="KW-0479">Metal-binding</keyword>
<dbReference type="GO" id="GO:0005506">
    <property type="term" value="F:iron ion binding"/>
    <property type="evidence" value="ECO:0007669"/>
    <property type="project" value="UniProtKB-UniRule"/>
</dbReference>
<keyword evidence="3 8" id="KW-0819">tRNA processing</keyword>
<feature type="binding site" evidence="8">
    <location>
        <position position="117"/>
    </location>
    <ligand>
        <name>Fe cation</name>
        <dbReference type="ChEBI" id="CHEBI:24875"/>
    </ligand>
</feature>
<dbReference type="InterPro" id="IPR000905">
    <property type="entry name" value="Gcp-like_dom"/>
</dbReference>
<dbReference type="GO" id="GO:0003677">
    <property type="term" value="F:DNA binding"/>
    <property type="evidence" value="ECO:0007669"/>
    <property type="project" value="UniProtKB-KW"/>
</dbReference>
<comment type="catalytic activity">
    <reaction evidence="7 8">
        <text>L-threonylcarbamoyladenylate + adenosine(37) in tRNA = N(6)-L-threonylcarbamoyladenosine(37) in tRNA + AMP + H(+)</text>
        <dbReference type="Rhea" id="RHEA:37059"/>
        <dbReference type="Rhea" id="RHEA-COMP:10162"/>
        <dbReference type="Rhea" id="RHEA-COMP:10163"/>
        <dbReference type="ChEBI" id="CHEBI:15378"/>
        <dbReference type="ChEBI" id="CHEBI:73682"/>
        <dbReference type="ChEBI" id="CHEBI:74411"/>
        <dbReference type="ChEBI" id="CHEBI:74418"/>
        <dbReference type="ChEBI" id="CHEBI:456215"/>
        <dbReference type="EC" id="2.3.1.234"/>
    </reaction>
</comment>
<evidence type="ECO:0000256" key="3">
    <source>
        <dbReference type="ARBA" id="ARBA00022694"/>
    </source>
</evidence>
<dbReference type="KEGG" id="sphh:SDAV_00810"/>
<keyword evidence="1 8" id="KW-0963">Cytoplasm</keyword>
<feature type="binding site" evidence="8">
    <location>
        <position position="181"/>
    </location>
    <ligand>
        <name>substrate</name>
    </ligand>
</feature>
<dbReference type="GO" id="GO:0004519">
    <property type="term" value="F:endonuclease activity"/>
    <property type="evidence" value="ECO:0007669"/>
    <property type="project" value="UniProtKB-KW"/>
</dbReference>
<comment type="cofactor">
    <cofactor evidence="8">
        <name>Fe(2+)</name>
        <dbReference type="ChEBI" id="CHEBI:29033"/>
    </cofactor>
    <text evidence="8">Binds 1 Fe(2+) ion per subunit.</text>
</comment>
<feature type="binding site" evidence="8">
    <location>
        <position position="113"/>
    </location>
    <ligand>
        <name>Fe cation</name>
        <dbReference type="ChEBI" id="CHEBI:24875"/>
    </ligand>
</feature>
<evidence type="ECO:0000256" key="8">
    <source>
        <dbReference type="HAMAP-Rule" id="MF_01445"/>
    </source>
</evidence>
<protein>
    <recommendedName>
        <fullName evidence="8">tRNA N6-adenosine threonylcarbamoyltransferase</fullName>
        <ecNumber evidence="8">2.3.1.234</ecNumber>
    </recommendedName>
    <alternativeName>
        <fullName evidence="8">N6-L-threonylcarbamoyladenine synthase</fullName>
        <shortName evidence="8">t(6)A synthase</shortName>
    </alternativeName>
    <alternativeName>
        <fullName evidence="8">t(6)A37 threonylcarbamoyladenosine biosynthesis protein TsaD</fullName>
    </alternativeName>
    <alternativeName>
        <fullName evidence="8">tRNA threonylcarbamoyladenosine biosynthesis protein TsaD</fullName>
    </alternativeName>
</protein>
<dbReference type="NCBIfam" id="TIGR00329">
    <property type="entry name" value="gcp_kae1"/>
    <property type="match status" value="1"/>
</dbReference>
<evidence type="ECO:0000256" key="6">
    <source>
        <dbReference type="ARBA" id="ARBA00023315"/>
    </source>
</evidence>
<feature type="binding site" evidence="8">
    <location>
        <position position="273"/>
    </location>
    <ligand>
        <name>substrate</name>
    </ligand>
</feature>
<proteinExistence type="inferred from homology"/>
<dbReference type="HAMAP" id="MF_01445">
    <property type="entry name" value="TsaD"/>
    <property type="match status" value="1"/>
</dbReference>
<dbReference type="InterPro" id="IPR022450">
    <property type="entry name" value="TsaD"/>
</dbReference>
<dbReference type="Gene3D" id="3.30.420.40">
    <property type="match status" value="2"/>
</dbReference>
<dbReference type="PANTHER" id="PTHR11735:SF6">
    <property type="entry name" value="TRNA N6-ADENOSINE THREONYLCARBAMOYLTRANSFERASE, MITOCHONDRIAL"/>
    <property type="match status" value="1"/>
</dbReference>
<reference evidence="11" key="1">
    <citation type="submission" date="2018-07" db="EMBL/GenBank/DDBJ databases">
        <title>Complete Genome Sequence of Spiroplasma phoeniceum.</title>
        <authorList>
            <person name="Davis R.E."/>
            <person name="Shao J.Y."/>
            <person name="Zhao Y."/>
            <person name="Silver A."/>
            <person name="Stump z."/>
            <person name="Gasparich G."/>
        </authorList>
    </citation>
    <scope>NUCLEOTIDE SEQUENCE [LARGE SCALE GENOMIC DNA]</scope>
    <source>
        <strain evidence="11">P40</strain>
    </source>
</reference>
<comment type="similarity">
    <text evidence="8">Belongs to the KAE1 / TsaD family.</text>
</comment>
<feature type="binding site" evidence="8">
    <location>
        <position position="185"/>
    </location>
    <ligand>
        <name>substrate</name>
    </ligand>
</feature>
<dbReference type="PANTHER" id="PTHR11735">
    <property type="entry name" value="TRNA N6-ADENOSINE THREONYLCARBAMOYLTRANSFERASE"/>
    <property type="match status" value="1"/>
</dbReference>
<evidence type="ECO:0000256" key="2">
    <source>
        <dbReference type="ARBA" id="ARBA00022679"/>
    </source>
</evidence>
<dbReference type="GO" id="GO:0002949">
    <property type="term" value="P:tRNA threonylcarbamoyladenosine modification"/>
    <property type="evidence" value="ECO:0007669"/>
    <property type="project" value="UniProtKB-UniRule"/>
</dbReference>